<dbReference type="STRING" id="3708.A0A078GK74"/>
<dbReference type="PaxDb" id="3708-A0A078GK74"/>
<feature type="compositionally biased region" description="Basic residues" evidence="1">
    <location>
        <begin position="39"/>
        <end position="52"/>
    </location>
</feature>
<evidence type="ECO:0000256" key="1">
    <source>
        <dbReference type="SAM" id="MobiDB-lite"/>
    </source>
</evidence>
<evidence type="ECO:0000313" key="3">
    <source>
        <dbReference type="Proteomes" id="UP000028999"/>
    </source>
</evidence>
<feature type="region of interest" description="Disordered" evidence="1">
    <location>
        <begin position="36"/>
        <end position="67"/>
    </location>
</feature>
<reference evidence="2 3" key="1">
    <citation type="journal article" date="2014" name="Science">
        <title>Plant genetics. Early allopolyploid evolution in the post-Neolithic Brassica napus oilseed genome.</title>
        <authorList>
            <person name="Chalhoub B."/>
            <person name="Denoeud F."/>
            <person name="Liu S."/>
            <person name="Parkin I.A."/>
            <person name="Tang H."/>
            <person name="Wang X."/>
            <person name="Chiquet J."/>
            <person name="Belcram H."/>
            <person name="Tong C."/>
            <person name="Samans B."/>
            <person name="Correa M."/>
            <person name="Da Silva C."/>
            <person name="Just J."/>
            <person name="Falentin C."/>
            <person name="Koh C.S."/>
            <person name="Le Clainche I."/>
            <person name="Bernard M."/>
            <person name="Bento P."/>
            <person name="Noel B."/>
            <person name="Labadie K."/>
            <person name="Alberti A."/>
            <person name="Charles M."/>
            <person name="Arnaud D."/>
            <person name="Guo H."/>
            <person name="Daviaud C."/>
            <person name="Alamery S."/>
            <person name="Jabbari K."/>
            <person name="Zhao M."/>
            <person name="Edger P.P."/>
            <person name="Chelaifa H."/>
            <person name="Tack D."/>
            <person name="Lassalle G."/>
            <person name="Mestiri I."/>
            <person name="Schnel N."/>
            <person name="Le Paslier M.C."/>
            <person name="Fan G."/>
            <person name="Renault V."/>
            <person name="Bayer P.E."/>
            <person name="Golicz A.A."/>
            <person name="Manoli S."/>
            <person name="Lee T.H."/>
            <person name="Thi V.H."/>
            <person name="Chalabi S."/>
            <person name="Hu Q."/>
            <person name="Fan C."/>
            <person name="Tollenaere R."/>
            <person name="Lu Y."/>
            <person name="Battail C."/>
            <person name="Shen J."/>
            <person name="Sidebottom C.H."/>
            <person name="Wang X."/>
            <person name="Canaguier A."/>
            <person name="Chauveau A."/>
            <person name="Berard A."/>
            <person name="Deniot G."/>
            <person name="Guan M."/>
            <person name="Liu Z."/>
            <person name="Sun F."/>
            <person name="Lim Y.P."/>
            <person name="Lyons E."/>
            <person name="Town C.D."/>
            <person name="Bancroft I."/>
            <person name="Wang X."/>
            <person name="Meng J."/>
            <person name="Ma J."/>
            <person name="Pires J.C."/>
            <person name="King G.J."/>
            <person name="Brunel D."/>
            <person name="Delourme R."/>
            <person name="Renard M."/>
            <person name="Aury J.M."/>
            <person name="Adams K.L."/>
            <person name="Batley J."/>
            <person name="Snowdon R.J."/>
            <person name="Tost J."/>
            <person name="Edwards D."/>
            <person name="Zhou Y."/>
            <person name="Hua W."/>
            <person name="Sharpe A.G."/>
            <person name="Paterson A.H."/>
            <person name="Guan C."/>
            <person name="Wincker P."/>
        </authorList>
    </citation>
    <scope>NUCLEOTIDE SEQUENCE [LARGE SCALE GENOMIC DNA]</scope>
    <source>
        <strain evidence="3">cv. Darmor-bzh</strain>
    </source>
</reference>
<evidence type="ECO:0000313" key="2">
    <source>
        <dbReference type="EMBL" id="CDY25654.1"/>
    </source>
</evidence>
<proteinExistence type="predicted"/>
<dbReference type="Gramene" id="CDY25654">
    <property type="protein sequence ID" value="CDY25654"/>
    <property type="gene ID" value="GSBRNA2T00032955001"/>
</dbReference>
<protein>
    <submittedName>
        <fullName evidence="2">BnaC05g25330D protein</fullName>
    </submittedName>
</protein>
<keyword evidence="3" id="KW-1185">Reference proteome</keyword>
<gene>
    <name evidence="2" type="primary">BnaC05g25330D</name>
    <name evidence="2" type="ORF">GSBRNA2T00032955001</name>
</gene>
<organism evidence="2 3">
    <name type="scientific">Brassica napus</name>
    <name type="common">Rape</name>
    <dbReference type="NCBI Taxonomy" id="3708"/>
    <lineage>
        <taxon>Eukaryota</taxon>
        <taxon>Viridiplantae</taxon>
        <taxon>Streptophyta</taxon>
        <taxon>Embryophyta</taxon>
        <taxon>Tracheophyta</taxon>
        <taxon>Spermatophyta</taxon>
        <taxon>Magnoliopsida</taxon>
        <taxon>eudicotyledons</taxon>
        <taxon>Gunneridae</taxon>
        <taxon>Pentapetalae</taxon>
        <taxon>rosids</taxon>
        <taxon>malvids</taxon>
        <taxon>Brassicales</taxon>
        <taxon>Brassicaceae</taxon>
        <taxon>Brassiceae</taxon>
        <taxon>Brassica</taxon>
    </lineage>
</organism>
<dbReference type="EMBL" id="LK032178">
    <property type="protein sequence ID" value="CDY25654.1"/>
    <property type="molecule type" value="Genomic_DNA"/>
</dbReference>
<dbReference type="Proteomes" id="UP000028999">
    <property type="component" value="Unassembled WGS sequence"/>
</dbReference>
<sequence>MATHGAAQPSTKKRSFLLRDFFKLFRAITRVLPREKSNHIHKASKHERKLRTKSKDHEEQIFNVSDDPNAFRFQESKPVANKVEGANFCKPEHGHDESESYDAEFVFYREEQQQQQQDGFKWIYADTYEIDDHGSKELSKPNLILELVRESG</sequence>
<name>A0A078GK74_BRANA</name>
<accession>A0A078GK74</accession>
<dbReference type="AlphaFoldDB" id="A0A078GK74"/>